<accession>A0A1F7YJ02</accession>
<sequence>MNLNLVKLIKKYSGKWVAFKPESSVVVTSGNDAVKVYSNAKKKGYKIPILFKVPVKLSPYIG</sequence>
<name>A0A1F7YJ02_9BACT</name>
<gene>
    <name evidence="2" type="ORF">A2627_03215</name>
</gene>
<feature type="domain" description="DUF5678" evidence="1">
    <location>
        <begin position="7"/>
        <end position="55"/>
    </location>
</feature>
<comment type="caution">
    <text evidence="2">The sequence shown here is derived from an EMBL/GenBank/DDBJ whole genome shotgun (WGS) entry which is preliminary data.</text>
</comment>
<dbReference type="InterPro" id="IPR043734">
    <property type="entry name" value="DUF5678"/>
</dbReference>
<evidence type="ECO:0000313" key="2">
    <source>
        <dbReference type="EMBL" id="OGM27242.1"/>
    </source>
</evidence>
<dbReference type="AlphaFoldDB" id="A0A1F7YJ02"/>
<organism evidence="2 3">
    <name type="scientific">Candidatus Woesebacteria bacterium RIFCSPHIGHO2_01_FULL_39_28</name>
    <dbReference type="NCBI Taxonomy" id="1802496"/>
    <lineage>
        <taxon>Bacteria</taxon>
        <taxon>Candidatus Woeseibacteriota</taxon>
    </lineage>
</organism>
<reference evidence="2 3" key="1">
    <citation type="journal article" date="2016" name="Nat. Commun.">
        <title>Thousands of microbial genomes shed light on interconnected biogeochemical processes in an aquifer system.</title>
        <authorList>
            <person name="Anantharaman K."/>
            <person name="Brown C.T."/>
            <person name="Hug L.A."/>
            <person name="Sharon I."/>
            <person name="Castelle C.J."/>
            <person name="Probst A.J."/>
            <person name="Thomas B.C."/>
            <person name="Singh A."/>
            <person name="Wilkins M.J."/>
            <person name="Karaoz U."/>
            <person name="Brodie E.L."/>
            <person name="Williams K.H."/>
            <person name="Hubbard S.S."/>
            <person name="Banfield J.F."/>
        </authorList>
    </citation>
    <scope>NUCLEOTIDE SEQUENCE [LARGE SCALE GENOMIC DNA]</scope>
</reference>
<evidence type="ECO:0000259" key="1">
    <source>
        <dbReference type="Pfam" id="PF18929"/>
    </source>
</evidence>
<dbReference type="Proteomes" id="UP000178851">
    <property type="component" value="Unassembled WGS sequence"/>
</dbReference>
<protein>
    <recommendedName>
        <fullName evidence="1">DUF5678 domain-containing protein</fullName>
    </recommendedName>
</protein>
<proteinExistence type="predicted"/>
<dbReference type="EMBL" id="MGGI01000005">
    <property type="protein sequence ID" value="OGM27242.1"/>
    <property type="molecule type" value="Genomic_DNA"/>
</dbReference>
<dbReference type="Pfam" id="PF18929">
    <property type="entry name" value="DUF5678"/>
    <property type="match status" value="1"/>
</dbReference>
<evidence type="ECO:0000313" key="3">
    <source>
        <dbReference type="Proteomes" id="UP000178851"/>
    </source>
</evidence>